<organism evidence="1 2">
    <name type="scientific">Necator americanus</name>
    <name type="common">Human hookworm</name>
    <dbReference type="NCBI Taxonomy" id="51031"/>
    <lineage>
        <taxon>Eukaryota</taxon>
        <taxon>Metazoa</taxon>
        <taxon>Ecdysozoa</taxon>
        <taxon>Nematoda</taxon>
        <taxon>Chromadorea</taxon>
        <taxon>Rhabditida</taxon>
        <taxon>Rhabditina</taxon>
        <taxon>Rhabditomorpha</taxon>
        <taxon>Strongyloidea</taxon>
        <taxon>Ancylostomatidae</taxon>
        <taxon>Bunostominae</taxon>
        <taxon>Necator</taxon>
    </lineage>
</organism>
<gene>
    <name evidence="1" type="primary">Necator_chrIV.g13594</name>
    <name evidence="1" type="ORF">RB195_000303</name>
</gene>
<evidence type="ECO:0000313" key="1">
    <source>
        <dbReference type="EMBL" id="KAK6746971.1"/>
    </source>
</evidence>
<dbReference type="EMBL" id="JAVFWL010000004">
    <property type="protein sequence ID" value="KAK6746971.1"/>
    <property type="molecule type" value="Genomic_DNA"/>
</dbReference>
<evidence type="ECO:0000313" key="2">
    <source>
        <dbReference type="Proteomes" id="UP001303046"/>
    </source>
</evidence>
<reference evidence="1 2" key="1">
    <citation type="submission" date="2023-08" db="EMBL/GenBank/DDBJ databases">
        <title>A Necator americanus chromosomal reference genome.</title>
        <authorList>
            <person name="Ilik V."/>
            <person name="Petrzelkova K.J."/>
            <person name="Pardy F."/>
            <person name="Fuh T."/>
            <person name="Niatou-Singa F.S."/>
            <person name="Gouil Q."/>
            <person name="Baker L."/>
            <person name="Ritchie M.E."/>
            <person name="Jex A.R."/>
            <person name="Gazzola D."/>
            <person name="Li H."/>
            <person name="Toshio Fujiwara R."/>
            <person name="Zhan B."/>
            <person name="Aroian R.V."/>
            <person name="Pafco B."/>
            <person name="Schwarz E.M."/>
        </authorList>
    </citation>
    <scope>NUCLEOTIDE SEQUENCE [LARGE SCALE GENOMIC DNA]</scope>
    <source>
        <strain evidence="1 2">Aroian</strain>
        <tissue evidence="1">Whole animal</tissue>
    </source>
</reference>
<accession>A0ABR1DA48</accession>
<name>A0ABR1DA48_NECAM</name>
<keyword evidence="2" id="KW-1185">Reference proteome</keyword>
<comment type="caution">
    <text evidence="1">The sequence shown here is derived from an EMBL/GenBank/DDBJ whole genome shotgun (WGS) entry which is preliminary data.</text>
</comment>
<dbReference type="Proteomes" id="UP001303046">
    <property type="component" value="Unassembled WGS sequence"/>
</dbReference>
<protein>
    <submittedName>
        <fullName evidence="1">Uncharacterized protein</fullName>
    </submittedName>
</protein>
<proteinExistence type="predicted"/>
<sequence length="69" mass="7787">MEVKQMRSTVRCDGRSEELIHTQKAVVDDAAKEHDLALPNEFARKWGGTYSSEHSVWTMDPIQIASKIG</sequence>